<dbReference type="SMART" id="SM00738">
    <property type="entry name" value="NGN"/>
    <property type="match status" value="1"/>
</dbReference>
<dbReference type="GO" id="GO:0006354">
    <property type="term" value="P:DNA-templated transcription elongation"/>
    <property type="evidence" value="ECO:0007669"/>
    <property type="project" value="InterPro"/>
</dbReference>
<name>A0A5Y1YD35_SALDZ</name>
<dbReference type="InterPro" id="IPR036735">
    <property type="entry name" value="NGN_dom_sf"/>
</dbReference>
<accession>A0A5Y1YD35</accession>
<dbReference type="EMBL" id="AAIBIC010000038">
    <property type="protein sequence ID" value="ECC3916781.1"/>
    <property type="molecule type" value="Genomic_DNA"/>
</dbReference>
<dbReference type="SUPFAM" id="SSF82679">
    <property type="entry name" value="N-utilization substance G protein NusG, N-terminal domain"/>
    <property type="match status" value="1"/>
</dbReference>
<evidence type="ECO:0000259" key="2">
    <source>
        <dbReference type="SMART" id="SM00738"/>
    </source>
</evidence>
<dbReference type="Gene3D" id="3.30.70.940">
    <property type="entry name" value="NusG, N-terminal domain"/>
    <property type="match status" value="1"/>
</dbReference>
<protein>
    <recommendedName>
        <fullName evidence="2">NusG-like N-terminal domain-containing protein</fullName>
    </recommendedName>
</protein>
<evidence type="ECO:0000313" key="3">
    <source>
        <dbReference type="EMBL" id="ECC3916781.1"/>
    </source>
</evidence>
<gene>
    <name evidence="3" type="ORF">CTQ69_22975</name>
</gene>
<dbReference type="Pfam" id="PF02357">
    <property type="entry name" value="NusG"/>
    <property type="match status" value="1"/>
</dbReference>
<dbReference type="Proteomes" id="UP000839735">
    <property type="component" value="Unassembled WGS sequence"/>
</dbReference>
<organism evidence="3">
    <name type="scientific">Salmonella diarizonae</name>
    <dbReference type="NCBI Taxonomy" id="59204"/>
    <lineage>
        <taxon>Bacteria</taxon>
        <taxon>Pseudomonadati</taxon>
        <taxon>Pseudomonadota</taxon>
        <taxon>Gammaproteobacteria</taxon>
        <taxon>Enterobacterales</taxon>
        <taxon>Enterobacteriaceae</taxon>
        <taxon>Salmonella</taxon>
    </lineage>
</organism>
<reference evidence="3" key="1">
    <citation type="submission" date="2018-08" db="EMBL/GenBank/DDBJ databases">
        <authorList>
            <person name="Ashton P.M."/>
            <person name="Dallman T."/>
            <person name="Nair S."/>
            <person name="De Pinna E."/>
            <person name="Peters T."/>
            <person name="Grant K."/>
        </authorList>
    </citation>
    <scope>NUCLEOTIDE SEQUENCE [LARGE SCALE GENOMIC DNA]</scope>
    <source>
        <strain evidence="3">294779</strain>
    </source>
</reference>
<sequence>MSGWGGVGMRNWYLLYYKSRYYKNITQYLSGLNIPFYMPMRAVLSPRADSLTSHRRYEVPFFPGYVFIHLDVDETHPSAILKVPSVIDFVRTGNEIKKIPDAVIIGLQIAPVVIEEINFINSPPAIYCENCPYDVLQDVIKQFNQLSESKNDDERVIWLLNMIDEIINKPRQDIPDYRYLRNKTQEQKTLEWLGKIMKLKTEIFT</sequence>
<keyword evidence="1" id="KW-0804">Transcription</keyword>
<dbReference type="AlphaFoldDB" id="A0A5Y1YD35"/>
<dbReference type="InterPro" id="IPR006645">
    <property type="entry name" value="NGN-like_dom"/>
</dbReference>
<proteinExistence type="predicted"/>
<evidence type="ECO:0000256" key="1">
    <source>
        <dbReference type="ARBA" id="ARBA00023163"/>
    </source>
</evidence>
<feature type="domain" description="NusG-like N-terminal" evidence="2">
    <location>
        <begin position="9"/>
        <end position="111"/>
    </location>
</feature>
<comment type="caution">
    <text evidence="3">The sequence shown here is derived from an EMBL/GenBank/DDBJ whole genome shotgun (WGS) entry which is preliminary data.</text>
</comment>